<dbReference type="Pfam" id="PF23092">
    <property type="entry name" value="Ubiquitin_6"/>
    <property type="match status" value="1"/>
</dbReference>
<feature type="compositionally biased region" description="Polar residues" evidence="4">
    <location>
        <begin position="548"/>
        <end position="568"/>
    </location>
</feature>
<dbReference type="GO" id="GO:0022008">
    <property type="term" value="P:neurogenesis"/>
    <property type="evidence" value="ECO:0007669"/>
    <property type="project" value="InterPro"/>
</dbReference>
<dbReference type="PANTHER" id="PTHR12784:SF28">
    <property type="entry name" value="PROTEIN SICKIE"/>
    <property type="match status" value="1"/>
</dbReference>
<feature type="compositionally biased region" description="Polar residues" evidence="4">
    <location>
        <begin position="1304"/>
        <end position="1313"/>
    </location>
</feature>
<dbReference type="SMART" id="SM00382">
    <property type="entry name" value="AAA"/>
    <property type="match status" value="1"/>
</dbReference>
<dbReference type="InterPro" id="IPR003593">
    <property type="entry name" value="AAA+_ATPase"/>
</dbReference>
<dbReference type="InterPro" id="IPR027417">
    <property type="entry name" value="P-loop_NTPase"/>
</dbReference>
<feature type="compositionally biased region" description="Polar residues" evidence="4">
    <location>
        <begin position="679"/>
        <end position="689"/>
    </location>
</feature>
<dbReference type="OrthoDB" id="2161974at2759"/>
<feature type="compositionally biased region" description="Polar residues" evidence="4">
    <location>
        <begin position="183"/>
        <end position="198"/>
    </location>
</feature>
<comment type="caution">
    <text evidence="6">The sequence shown here is derived from an EMBL/GenBank/DDBJ whole genome shotgun (WGS) entry which is preliminary data.</text>
</comment>
<feature type="compositionally biased region" description="Polar residues" evidence="4">
    <location>
        <begin position="143"/>
        <end position="153"/>
    </location>
</feature>
<dbReference type="Pfam" id="PF25408">
    <property type="entry name" value="AAA_lid_NAV1"/>
    <property type="match status" value="1"/>
</dbReference>
<feature type="domain" description="Calponin-homology (CH)" evidence="5">
    <location>
        <begin position="13"/>
        <end position="120"/>
    </location>
</feature>
<feature type="compositionally biased region" description="Basic and acidic residues" evidence="4">
    <location>
        <begin position="626"/>
        <end position="645"/>
    </location>
</feature>
<protein>
    <recommendedName>
        <fullName evidence="5">Calponin-homology (CH) domain-containing protein</fullName>
    </recommendedName>
</protein>
<feature type="region of interest" description="Disordered" evidence="4">
    <location>
        <begin position="1027"/>
        <end position="1080"/>
    </location>
</feature>
<feature type="compositionally biased region" description="Low complexity" evidence="4">
    <location>
        <begin position="1198"/>
        <end position="1218"/>
    </location>
</feature>
<dbReference type="Gene3D" id="3.40.50.300">
    <property type="entry name" value="P-loop containing nucleotide triphosphate hydrolases"/>
    <property type="match status" value="1"/>
</dbReference>
<evidence type="ECO:0000256" key="3">
    <source>
        <dbReference type="SAM" id="Coils"/>
    </source>
</evidence>
<dbReference type="GO" id="GO:0005524">
    <property type="term" value="F:ATP binding"/>
    <property type="evidence" value="ECO:0007669"/>
    <property type="project" value="InterPro"/>
</dbReference>
<dbReference type="Proteomes" id="UP000494165">
    <property type="component" value="Unassembled WGS sequence"/>
</dbReference>
<dbReference type="PANTHER" id="PTHR12784">
    <property type="entry name" value="STEERIN"/>
    <property type="match status" value="1"/>
</dbReference>
<feature type="region of interest" description="Disordered" evidence="4">
    <location>
        <begin position="1175"/>
        <end position="1218"/>
    </location>
</feature>
<dbReference type="EMBL" id="CADEPI010000133">
    <property type="protein sequence ID" value="CAB3376812.1"/>
    <property type="molecule type" value="Genomic_DNA"/>
</dbReference>
<comment type="similarity">
    <text evidence="1">Belongs to the Nav/unc-53 family.</text>
</comment>
<feature type="compositionally biased region" description="Low complexity" evidence="4">
    <location>
        <begin position="1840"/>
        <end position="1859"/>
    </location>
</feature>
<evidence type="ECO:0000259" key="5">
    <source>
        <dbReference type="PROSITE" id="PS50021"/>
    </source>
</evidence>
<sequence>MASPQQTKKYTAKETIEIYIDWANHYLEKVHSKRRIQDLQTDVCDGILLCDIVEAVTNRKIAKVNRKPKNPTQMLENVISCLSLLESIGVAIEGVTATDVCEGNLKSILGLFFSLSRYKQKQRREQQQQQKQQAADSAPPPVTSSNSKMPSPQNKKRSSGIPTPASLRNSNTSIPGRVGSRPESMTSVSNNGSVTSLIPSMKPAVHNEKGHQKSGLRPPSIVGLAGLNNNNPPVSSDYHPTKKANANTTRSYNSSSTTNSQRLNKQGIVGSKRTSSSSGFSSARSERSDSSTSISSIPAISPVVVLQSSQIQQRSKISKSGGSPRTAHKTHKKEPAVVQHSPVPQQKPAQQSPPQPQTKECSAIPKPMAAIKGTAKAMPEPLNYKRPDPKNVAMVCPMSVIERVPEAPAPKEAQPPPMSEPIKIQDVTPTPEIVLQPPDEAEDDLITPMKPLSLIRPRYSFEHHKGFVNLRPGRRNFLFRNNFGMGSPNNLGNGYLSDGDALNLGNDSDYNDGYMSEGALYLKRTLRDSVGDDSSSVSSEVSDPPLNDLSNDCRQSEMSNGYGQSVSKQHYQHQLNNQQHVPDVQKHGSRVKLKSSSSQQTDSSSFRHGNQWKKYPLPMDSQGKVMTEKPELRRGKSDLCEDSLKKINKSPIIAKSSKSQDRSSSRSGKEERSRRSSSQQTESVTNQQPAIGRMSPYTNTRISSGNYMYMPKKSSSSSGSSVGSNSKNNKLNNDEVIAQQGAPVLKNNSMAGSGSPRTRQSKVKISGGTQTNNIDTPPLNAGDYNNSPSRRGSASSYKSYSLTVQGASKLSANIRERLMLGAENAHTLPKQSSIDSATAEMAMQNPGLTQYNYQQQSPAAARVGTKAPPRFTDGSLSDTAYSTYSELTGNSTIANNIYGSRATTEAGSPYSWLRHSSTYNASIARCNANSLTDSTDSLSSLGSSQHRASLSHARVLFQNRESPQNSRLNRSNSIRIQTLIDPIFCEFENQSHIRTFPRSTKSEKLYPSMLQRSEDILHDPYYYTVQGNGQVKGPGIPGSAESQPTSPTQASNRHSGPGRPSTISPYAAPKAVPAKNDDVNGSSLSLVSTASSLYSTAEEKQANEIRKLRRELIEAQDKVHTLTSQLSTNAHVVSAFEQSLANMTQRLQQMIASSEKKDMELQELRGTLEMLRQQSMDPGVPNGQIEPEKSSPMHRQLSIDSVSSLSSACSGASSGRRVALNKKTKKGWLRSSFSKAFSRNKKDQLGQLSLSDIEDGKNELNPSELSAPASPMLFSQKHHHHHHQHNVESSNNSEADDEEHPLNGSPSAIYSQVDGSGTNVVQELQRQLREKDLVLTDIRLEALSSAHQLESLKDTVHKMRGEMLSLKQDNERLQRIVTSKSLTSSQSSLPLQDNNPEHFALSENASPTATEFNPVYGDAQGTKVRVTVITSGKHVCSPTSAEPEELEGATECLIATICVGPKMPWEVLDSLVQKAFVEYLSWLDPASSLGLQAESLFGYHFGEVQRLCGGHTAMPDLLPCGYLVGDDLAIRVCVKAAQHAGSMDALTFETLIPKAWIQRYINMLSEHRRIIFCGPSGTGKSFLANKLAQYLVQREGKEATPEAIASFNVDHKSSKELKQYLANISEQCENNAAGDLPSVIILDNLHNVSSMSDMFNGFLSARFPHSPYIIGTMNQTTCSSTNLQLHHNFRWVLCANHLEPVKGLLARFLKRRLLDLQIKSGVQNSELCNIFDWIPRVWHNLNKFLEMHSSSDVTIGPRLFLLCPVEVAGSQVWFTDLWNYSVVPYLLEAVREGLQLYGRRGPWEDPTRFITQTYPWSSDAVQGGPDALIKLRPEDVGYETQNPTTQTSSSPPGTAQSTSNSGGEADPLLNMLMRLQEAANYSSPHSELELSVDAAGEKTSHRETSVIVLDEHD</sequence>
<feature type="compositionally biased region" description="Basic and acidic residues" evidence="4">
    <location>
        <begin position="1895"/>
        <end position="1913"/>
    </location>
</feature>
<feature type="compositionally biased region" description="Low complexity" evidence="4">
    <location>
        <begin position="532"/>
        <end position="543"/>
    </location>
</feature>
<feature type="coiled-coil region" evidence="3">
    <location>
        <begin position="1321"/>
        <end position="1376"/>
    </location>
</feature>
<dbReference type="CDD" id="cd21212">
    <property type="entry name" value="CH_NAV2-like"/>
    <property type="match status" value="1"/>
</dbReference>
<dbReference type="Pfam" id="PF00004">
    <property type="entry name" value="AAA"/>
    <property type="match status" value="1"/>
</dbReference>
<feature type="compositionally biased region" description="Polar residues" evidence="4">
    <location>
        <begin position="746"/>
        <end position="758"/>
    </location>
</feature>
<dbReference type="InterPro" id="IPR003959">
    <property type="entry name" value="ATPase_AAA_core"/>
</dbReference>
<evidence type="ECO:0000256" key="2">
    <source>
        <dbReference type="ARBA" id="ARBA00023054"/>
    </source>
</evidence>
<feature type="region of interest" description="Disordered" evidence="4">
    <location>
        <begin position="1884"/>
        <end position="1913"/>
    </location>
</feature>
<feature type="region of interest" description="Disordered" evidence="4">
    <location>
        <begin position="121"/>
        <end position="294"/>
    </location>
</feature>
<feature type="compositionally biased region" description="Low complexity" evidence="4">
    <location>
        <begin position="308"/>
        <end position="320"/>
    </location>
</feature>
<dbReference type="FunFam" id="3.40.50.300:FF:000316">
    <property type="entry name" value="Putative neuron navigator 3"/>
    <property type="match status" value="1"/>
</dbReference>
<gene>
    <name evidence="6" type="ORF">CLODIP_2_CD12751</name>
</gene>
<dbReference type="PROSITE" id="PS50021">
    <property type="entry name" value="CH"/>
    <property type="match status" value="1"/>
</dbReference>
<dbReference type="Gene3D" id="1.10.418.10">
    <property type="entry name" value="Calponin-like domain"/>
    <property type="match status" value="1"/>
</dbReference>
<reference evidence="6 7" key="1">
    <citation type="submission" date="2020-04" db="EMBL/GenBank/DDBJ databases">
        <authorList>
            <person name="Alioto T."/>
            <person name="Alioto T."/>
            <person name="Gomez Garrido J."/>
        </authorList>
    </citation>
    <scope>NUCLEOTIDE SEQUENCE [LARGE SCALE GENOMIC DNA]</scope>
</reference>
<proteinExistence type="inferred from homology"/>
<feature type="compositionally biased region" description="Polar residues" evidence="4">
    <location>
        <begin position="1040"/>
        <end position="1054"/>
    </location>
</feature>
<feature type="region of interest" description="Disordered" evidence="4">
    <location>
        <begin position="1838"/>
        <end position="1866"/>
    </location>
</feature>
<feature type="compositionally biased region" description="Low complexity" evidence="4">
    <location>
        <begin position="595"/>
        <end position="604"/>
    </location>
</feature>
<keyword evidence="7" id="KW-1185">Reference proteome</keyword>
<feature type="coiled-coil region" evidence="3">
    <location>
        <begin position="1098"/>
        <end position="1125"/>
    </location>
</feature>
<dbReference type="GO" id="GO:0016887">
    <property type="term" value="F:ATP hydrolysis activity"/>
    <property type="evidence" value="ECO:0007669"/>
    <property type="project" value="InterPro"/>
</dbReference>
<dbReference type="SUPFAM" id="SSF47576">
    <property type="entry name" value="Calponin-homology domain, CH-domain"/>
    <property type="match status" value="1"/>
</dbReference>
<accession>A0A8S1D171</accession>
<feature type="region of interest" description="Disordered" evidence="4">
    <location>
        <begin position="308"/>
        <end position="361"/>
    </location>
</feature>
<dbReference type="SUPFAM" id="SSF52540">
    <property type="entry name" value="P-loop containing nucleoside triphosphate hydrolases"/>
    <property type="match status" value="1"/>
</dbReference>
<evidence type="ECO:0000313" key="6">
    <source>
        <dbReference type="EMBL" id="CAB3376812.1"/>
    </source>
</evidence>
<evidence type="ECO:0000256" key="4">
    <source>
        <dbReference type="SAM" id="MobiDB-lite"/>
    </source>
</evidence>
<feature type="compositionally biased region" description="Low complexity" evidence="4">
    <location>
        <begin position="712"/>
        <end position="731"/>
    </location>
</feature>
<dbReference type="SMART" id="SM00033">
    <property type="entry name" value="CH"/>
    <property type="match status" value="1"/>
</dbReference>
<dbReference type="InterPro" id="IPR039041">
    <property type="entry name" value="Nav/unc-53"/>
</dbReference>
<feature type="compositionally biased region" description="Basic and acidic residues" evidence="4">
    <location>
        <begin position="658"/>
        <end position="674"/>
    </location>
</feature>
<feature type="compositionally biased region" description="Polar residues" evidence="4">
    <location>
        <begin position="696"/>
        <end position="706"/>
    </location>
</feature>
<name>A0A8S1D171_9INSE</name>
<dbReference type="InterPro" id="IPR057126">
    <property type="entry name" value="NAV1-like_ubiquitin-like"/>
</dbReference>
<dbReference type="InterPro" id="IPR057568">
    <property type="entry name" value="CortBP2_NAV1-like_AAA_lid"/>
</dbReference>
<dbReference type="InterPro" id="IPR001715">
    <property type="entry name" value="CH_dom"/>
</dbReference>
<feature type="compositionally biased region" description="Low complexity" evidence="4">
    <location>
        <begin position="245"/>
        <end position="260"/>
    </location>
</feature>
<evidence type="ECO:0000256" key="1">
    <source>
        <dbReference type="ARBA" id="ARBA00006255"/>
    </source>
</evidence>
<feature type="compositionally biased region" description="Polar residues" evidence="4">
    <location>
        <begin position="783"/>
        <end position="798"/>
    </location>
</feature>
<feature type="region of interest" description="Disordered" evidence="4">
    <location>
        <begin position="529"/>
        <end position="568"/>
    </location>
</feature>
<feature type="region of interest" description="Disordered" evidence="4">
    <location>
        <begin position="1276"/>
        <end position="1313"/>
    </location>
</feature>
<evidence type="ECO:0000313" key="7">
    <source>
        <dbReference type="Proteomes" id="UP000494165"/>
    </source>
</evidence>
<dbReference type="Pfam" id="PF00307">
    <property type="entry name" value="CH"/>
    <property type="match status" value="1"/>
</dbReference>
<organism evidence="6 7">
    <name type="scientific">Cloeon dipterum</name>
    <dbReference type="NCBI Taxonomy" id="197152"/>
    <lineage>
        <taxon>Eukaryota</taxon>
        <taxon>Metazoa</taxon>
        <taxon>Ecdysozoa</taxon>
        <taxon>Arthropoda</taxon>
        <taxon>Hexapoda</taxon>
        <taxon>Insecta</taxon>
        <taxon>Pterygota</taxon>
        <taxon>Palaeoptera</taxon>
        <taxon>Ephemeroptera</taxon>
        <taxon>Pisciforma</taxon>
        <taxon>Baetidae</taxon>
        <taxon>Cloeon</taxon>
    </lineage>
</organism>
<feature type="compositionally biased region" description="Low complexity" evidence="4">
    <location>
        <begin position="271"/>
        <end position="283"/>
    </location>
</feature>
<dbReference type="InterPro" id="IPR036872">
    <property type="entry name" value="CH_dom_sf"/>
</dbReference>
<keyword evidence="2 3" id="KW-0175">Coiled coil</keyword>
<feature type="region of interest" description="Disordered" evidence="4">
    <location>
        <begin position="581"/>
        <end position="798"/>
    </location>
</feature>